<dbReference type="InterPro" id="IPR008670">
    <property type="entry name" value="CoA_reduct_LuxC"/>
</dbReference>
<sequence length="357" mass="40819">MSDLQNRIDTLLKAIDNWLSSDNDYLMDAIDRTVREGYFSFPDITFALDALRQSISKESLEAWVEQAGLSDDVDAKGQNVFCLHAGNLPLVGFQDAFSTLLSGARYTGKISRKDPYLLPTFLNEVKKTAVWTDMDVQWTHRLRDFEDMRHDAIIFAGSESSVPDVKEAIREYNLAKEDTRYLIRTAHFSMAYLDSTNQESIKQLAEGMLRYGGQGCRSVAIVVSPFGLSEVRDELREANINFWKENPQHTKPGPRLRQQYAYNQAVERPQLWQEHYLIQEGGLEFDQGFICYWVEGDRSTVSELADEYGEHLQSIYTTNANEEISGLETKIESLASVQKPLISWKPDGVDTLEWLMK</sequence>
<dbReference type="Proteomes" id="UP001207918">
    <property type="component" value="Unassembled WGS sequence"/>
</dbReference>
<dbReference type="RefSeq" id="WP_265765550.1">
    <property type="nucleotide sequence ID" value="NZ_JAGGJA010000004.1"/>
</dbReference>
<keyword evidence="3" id="KW-1185">Reference proteome</keyword>
<dbReference type="EMBL" id="JAGGJA010000004">
    <property type="protein sequence ID" value="MCW9706818.1"/>
    <property type="molecule type" value="Genomic_DNA"/>
</dbReference>
<name>A0ABT3PLJ1_9BACT</name>
<proteinExistence type="predicted"/>
<keyword evidence="1" id="KW-0521">NADP</keyword>
<dbReference type="Pfam" id="PF05893">
    <property type="entry name" value="LuxC"/>
    <property type="match status" value="1"/>
</dbReference>
<comment type="caution">
    <text evidence="2">The sequence shown here is derived from an EMBL/GenBank/DDBJ whole genome shotgun (WGS) entry which is preliminary data.</text>
</comment>
<organism evidence="2 3">
    <name type="scientific">Fodinibius salsisoli</name>
    <dbReference type="NCBI Taxonomy" id="2820877"/>
    <lineage>
        <taxon>Bacteria</taxon>
        <taxon>Pseudomonadati</taxon>
        <taxon>Balneolota</taxon>
        <taxon>Balneolia</taxon>
        <taxon>Balneolales</taxon>
        <taxon>Balneolaceae</taxon>
        <taxon>Fodinibius</taxon>
    </lineage>
</organism>
<evidence type="ECO:0000313" key="2">
    <source>
        <dbReference type="EMBL" id="MCW9706818.1"/>
    </source>
</evidence>
<accession>A0ABT3PLJ1</accession>
<protein>
    <recommendedName>
        <fullName evidence="4">Acyl-CoA reductase (LuxC)</fullName>
    </recommendedName>
</protein>
<evidence type="ECO:0000256" key="1">
    <source>
        <dbReference type="ARBA" id="ARBA00022857"/>
    </source>
</evidence>
<reference evidence="2 3" key="1">
    <citation type="submission" date="2021-03" db="EMBL/GenBank/DDBJ databases">
        <title>Aliifodinibius sp. nov., a new bacterium isolated from saline soil.</title>
        <authorList>
            <person name="Galisteo C."/>
            <person name="De La Haba R."/>
            <person name="Sanchez-Porro C."/>
            <person name="Ventosa A."/>
        </authorList>
    </citation>
    <scope>NUCLEOTIDE SEQUENCE [LARGE SCALE GENOMIC DNA]</scope>
    <source>
        <strain evidence="2 3">1BSP15-2V2</strain>
    </source>
</reference>
<gene>
    <name evidence="2" type="ORF">J6I44_08110</name>
</gene>
<evidence type="ECO:0008006" key="4">
    <source>
        <dbReference type="Google" id="ProtNLM"/>
    </source>
</evidence>
<evidence type="ECO:0000313" key="3">
    <source>
        <dbReference type="Proteomes" id="UP001207918"/>
    </source>
</evidence>